<evidence type="ECO:0000256" key="1">
    <source>
        <dbReference type="SAM" id="MobiDB-lite"/>
    </source>
</evidence>
<accession>A0A7S1J4T4</accession>
<protein>
    <submittedName>
        <fullName evidence="2">Uncharacterized protein</fullName>
    </submittedName>
</protein>
<dbReference type="EMBL" id="HBGA01116464">
    <property type="protein sequence ID" value="CAD9032249.1"/>
    <property type="molecule type" value="Transcribed_RNA"/>
</dbReference>
<organism evidence="2">
    <name type="scientific">Eutreptiella gymnastica</name>
    <dbReference type="NCBI Taxonomy" id="73025"/>
    <lineage>
        <taxon>Eukaryota</taxon>
        <taxon>Discoba</taxon>
        <taxon>Euglenozoa</taxon>
        <taxon>Euglenida</taxon>
        <taxon>Spirocuta</taxon>
        <taxon>Euglenophyceae</taxon>
        <taxon>Eutreptiales</taxon>
        <taxon>Eutreptiaceae</taxon>
        <taxon>Eutreptiella</taxon>
    </lineage>
</organism>
<dbReference type="AlphaFoldDB" id="A0A7S1J4T4"/>
<evidence type="ECO:0000313" key="2">
    <source>
        <dbReference type="EMBL" id="CAD9032249.1"/>
    </source>
</evidence>
<feature type="region of interest" description="Disordered" evidence="1">
    <location>
        <begin position="1"/>
        <end position="49"/>
    </location>
</feature>
<proteinExistence type="predicted"/>
<sequence>MHDMHDGYTPPPPLPLSCMPLPQTGASGPRQASPRNGVGGGAALGPTPGSRVQVLPVRHAFEWQMLLTGTFVAFFLDSGSEFEYQNLELELNGAMTSPT</sequence>
<name>A0A7S1J4T4_9EUGL</name>
<reference evidence="2" key="1">
    <citation type="submission" date="2021-01" db="EMBL/GenBank/DDBJ databases">
        <authorList>
            <person name="Corre E."/>
            <person name="Pelletier E."/>
            <person name="Niang G."/>
            <person name="Scheremetjew M."/>
            <person name="Finn R."/>
            <person name="Kale V."/>
            <person name="Holt S."/>
            <person name="Cochrane G."/>
            <person name="Meng A."/>
            <person name="Brown T."/>
            <person name="Cohen L."/>
        </authorList>
    </citation>
    <scope>NUCLEOTIDE SEQUENCE</scope>
    <source>
        <strain evidence="2">NIES-381</strain>
    </source>
</reference>
<gene>
    <name evidence="2" type="ORF">EGYM00392_LOCUS43391</name>
</gene>